<dbReference type="PRINTS" id="PR00415">
    <property type="entry name" value="ACONITASE"/>
</dbReference>
<dbReference type="InterPro" id="IPR000573">
    <property type="entry name" value="AconitaseA/IPMdHydase_ssu_swvl"/>
</dbReference>
<dbReference type="AlphaFoldDB" id="A0A151B753"/>
<keyword evidence="10" id="KW-1185">Reference proteome</keyword>
<dbReference type="NCBIfam" id="NF005558">
    <property type="entry name" value="PRK07229.1"/>
    <property type="match status" value="1"/>
</dbReference>
<name>A0A151B753_9CLOT</name>
<dbReference type="PROSITE" id="PS00450">
    <property type="entry name" value="ACONITASE_1"/>
    <property type="match status" value="1"/>
</dbReference>
<dbReference type="RefSeq" id="WP_066821100.1">
    <property type="nucleotide sequence ID" value="NZ_LTBA01000001.1"/>
</dbReference>
<proteinExistence type="inferred from homology"/>
<dbReference type="EMBL" id="LTBA01000001">
    <property type="protein sequence ID" value="KYH35771.1"/>
    <property type="molecule type" value="Genomic_DNA"/>
</dbReference>
<dbReference type="Pfam" id="PF00330">
    <property type="entry name" value="Aconitase"/>
    <property type="match status" value="1"/>
</dbReference>
<reference evidence="9 10" key="1">
    <citation type="submission" date="2016-02" db="EMBL/GenBank/DDBJ databases">
        <title>Genome sequence of Clostridium tepidiprofundi DSM 19306.</title>
        <authorList>
            <person name="Poehlein A."/>
            <person name="Daniel R."/>
        </authorList>
    </citation>
    <scope>NUCLEOTIDE SEQUENCE [LARGE SCALE GENOMIC DNA]</scope>
    <source>
        <strain evidence="9 10">DSM 19306</strain>
    </source>
</reference>
<comment type="subunit">
    <text evidence="3">Monomer.</text>
</comment>
<protein>
    <submittedName>
        <fullName evidence="9">Homoaconitase large subunit</fullName>
        <ecNumber evidence="9">4.2.1.36</ecNumber>
    </submittedName>
</protein>
<dbReference type="PANTHER" id="PTHR43160:SF3">
    <property type="entry name" value="ACONITATE HYDRATASE, MITOCHONDRIAL"/>
    <property type="match status" value="1"/>
</dbReference>
<gene>
    <name evidence="9" type="primary">hacA</name>
    <name evidence="9" type="ORF">CLTEP_01640</name>
</gene>
<feature type="domain" description="Aconitase/3-isopropylmalate dehydratase large subunit alpha/beta/alpha" evidence="7">
    <location>
        <begin position="7"/>
        <end position="407"/>
    </location>
</feature>
<dbReference type="NCBIfam" id="TIGR01342">
    <property type="entry name" value="acon_putative"/>
    <property type="match status" value="1"/>
</dbReference>
<dbReference type="Proteomes" id="UP000075531">
    <property type="component" value="Unassembled WGS sequence"/>
</dbReference>
<dbReference type="InterPro" id="IPR015931">
    <property type="entry name" value="Acnase/IPM_dHydase_lsu_aba_1/3"/>
</dbReference>
<dbReference type="GO" id="GO:0004409">
    <property type="term" value="F:homoaconitate hydratase activity"/>
    <property type="evidence" value="ECO:0007669"/>
    <property type="project" value="UniProtKB-EC"/>
</dbReference>
<dbReference type="UniPathway" id="UPA00223">
    <property type="reaction ID" value="UER00718"/>
</dbReference>
<sequence>MAKSIVQKILENHIVEGKYEQGKEIGIRIDQTLTQDATGTMAYLQFEAMGVPKVKTELSVSYVDHNTVQIGFENADDHKYLQTVAAKYGIVYSRAGNGICHQVHLERFGKPGKTLLGSDSHTPTGGGIGMLAIGAGGLDVAVAMAGGCFYLSCPKVIKVNLHGKLRPWVAAKDVVLKMLDIFTTKGNVGCVFEYGGDGVKSLSVPERATITNMGAECGVTTSVFPSDEVTREFLRSQNREQDWVEIVADEGAEYYKEIDINLDELEPMAATPHSPGNIKLVKELEDITVDQVCIGSCTNSSYKDLMTVVNILKGRKTHPNVSFVVAPGSKQVFENIAREGALTDLISVGTRIAESACGFCIGNSQSPKTNAVSLRTSNRNFYGRSGTKSANVYLVSPETAAAAVITGKMTDPRKLEDMGIEYPDVKMPSKFHIDDSMFIFPNEIKEDVEVYRGPNIGNPPQSESLPETIHGEITIKVEDKVTTDHIIPAGSKMKYRSNVPKYSEYLFEVVDPTFHDRAEKIKNAGEHNIIVAGYSYGQGSSREHAALCPMYMGVKAVIAKSIERIHNANLINFGIVPLTFKNEEDYEKIEQGDKLEIPDIRNRILNDLPLIVKNKSKSIEFEVNYNFSDREKEILAIGGTLEYMKKHSKNA</sequence>
<evidence type="ECO:0000313" key="10">
    <source>
        <dbReference type="Proteomes" id="UP000075531"/>
    </source>
</evidence>
<dbReference type="Gene3D" id="3.20.19.10">
    <property type="entry name" value="Aconitase, domain 4"/>
    <property type="match status" value="1"/>
</dbReference>
<evidence type="ECO:0000256" key="1">
    <source>
        <dbReference type="ARBA" id="ARBA00001966"/>
    </source>
</evidence>
<dbReference type="InterPro" id="IPR050926">
    <property type="entry name" value="Aconitase/IPM_isomerase"/>
</dbReference>
<feature type="domain" description="Aconitase A/isopropylmalate dehydratase small subunit swivel" evidence="8">
    <location>
        <begin position="504"/>
        <end position="583"/>
    </location>
</feature>
<comment type="caution">
    <text evidence="9">The sequence shown here is derived from an EMBL/GenBank/DDBJ whole genome shotgun (WGS) entry which is preliminary data.</text>
</comment>
<dbReference type="Gene3D" id="3.30.499.10">
    <property type="entry name" value="Aconitase, domain 3"/>
    <property type="match status" value="2"/>
</dbReference>
<comment type="cofactor">
    <cofactor evidence="1">
        <name>[4Fe-4S] cluster</name>
        <dbReference type="ChEBI" id="CHEBI:49883"/>
    </cofactor>
</comment>
<evidence type="ECO:0000256" key="6">
    <source>
        <dbReference type="ARBA" id="ARBA00023014"/>
    </source>
</evidence>
<dbReference type="GO" id="GO:0051539">
    <property type="term" value="F:4 iron, 4 sulfur cluster binding"/>
    <property type="evidence" value="ECO:0007669"/>
    <property type="project" value="TreeGrafter"/>
</dbReference>
<dbReference type="Pfam" id="PF00694">
    <property type="entry name" value="Aconitase_C"/>
    <property type="match status" value="1"/>
</dbReference>
<comment type="similarity">
    <text evidence="2">Belongs to the aconitase/IPM isomerase family.</text>
</comment>
<dbReference type="STRING" id="1121338.CLTEP_01640"/>
<evidence type="ECO:0000259" key="8">
    <source>
        <dbReference type="Pfam" id="PF00694"/>
    </source>
</evidence>
<dbReference type="InterPro" id="IPR018136">
    <property type="entry name" value="Aconitase_4Fe-4S_BS"/>
</dbReference>
<dbReference type="GO" id="GO:0005829">
    <property type="term" value="C:cytosol"/>
    <property type="evidence" value="ECO:0007669"/>
    <property type="project" value="TreeGrafter"/>
</dbReference>
<keyword evidence="5" id="KW-0408">Iron</keyword>
<evidence type="ECO:0000256" key="5">
    <source>
        <dbReference type="ARBA" id="ARBA00023004"/>
    </source>
</evidence>
<dbReference type="InterPro" id="IPR015928">
    <property type="entry name" value="Aconitase/3IPM_dehydase_swvl"/>
</dbReference>
<dbReference type="EC" id="4.2.1.36" evidence="9"/>
<dbReference type="InterPro" id="IPR006250">
    <property type="entry name" value="Aconitase_put"/>
</dbReference>
<accession>A0A151B753</accession>
<dbReference type="PANTHER" id="PTHR43160">
    <property type="entry name" value="ACONITATE HYDRATASE B"/>
    <property type="match status" value="1"/>
</dbReference>
<dbReference type="SUPFAM" id="SSF53732">
    <property type="entry name" value="Aconitase iron-sulfur domain"/>
    <property type="match status" value="1"/>
</dbReference>
<evidence type="ECO:0000256" key="4">
    <source>
        <dbReference type="ARBA" id="ARBA00022723"/>
    </source>
</evidence>
<evidence type="ECO:0000259" key="7">
    <source>
        <dbReference type="Pfam" id="PF00330"/>
    </source>
</evidence>
<dbReference type="InterPro" id="IPR036008">
    <property type="entry name" value="Aconitase_4Fe-4S_dom"/>
</dbReference>
<dbReference type="GO" id="GO:0006099">
    <property type="term" value="P:tricarboxylic acid cycle"/>
    <property type="evidence" value="ECO:0007669"/>
    <property type="project" value="UniProtKB-UniPathway"/>
</dbReference>
<dbReference type="GO" id="GO:0003994">
    <property type="term" value="F:aconitate hydratase activity"/>
    <property type="evidence" value="ECO:0007669"/>
    <property type="project" value="TreeGrafter"/>
</dbReference>
<dbReference type="GO" id="GO:0046872">
    <property type="term" value="F:metal ion binding"/>
    <property type="evidence" value="ECO:0007669"/>
    <property type="project" value="UniProtKB-KW"/>
</dbReference>
<dbReference type="InterPro" id="IPR001030">
    <property type="entry name" value="Acoase/IPM_deHydtase_lsu_aba"/>
</dbReference>
<keyword evidence="6" id="KW-0411">Iron-sulfur</keyword>
<dbReference type="OrthoDB" id="9764318at2"/>
<keyword evidence="9" id="KW-0456">Lyase</keyword>
<organism evidence="9 10">
    <name type="scientific">Clostridium tepidiprofundi DSM 19306</name>
    <dbReference type="NCBI Taxonomy" id="1121338"/>
    <lineage>
        <taxon>Bacteria</taxon>
        <taxon>Bacillati</taxon>
        <taxon>Bacillota</taxon>
        <taxon>Clostridia</taxon>
        <taxon>Eubacteriales</taxon>
        <taxon>Clostridiaceae</taxon>
        <taxon>Clostridium</taxon>
    </lineage>
</organism>
<evidence type="ECO:0000256" key="2">
    <source>
        <dbReference type="ARBA" id="ARBA00007185"/>
    </source>
</evidence>
<keyword evidence="4" id="KW-0479">Metal-binding</keyword>
<evidence type="ECO:0000313" key="9">
    <source>
        <dbReference type="EMBL" id="KYH35771.1"/>
    </source>
</evidence>
<evidence type="ECO:0000256" key="3">
    <source>
        <dbReference type="ARBA" id="ARBA00011245"/>
    </source>
</evidence>
<dbReference type="SUPFAM" id="SSF52016">
    <property type="entry name" value="LeuD/IlvD-like"/>
    <property type="match status" value="1"/>
</dbReference>
<dbReference type="PATRIC" id="fig|1121338.3.peg.166"/>